<dbReference type="PANTHER" id="PTHR46847:SF1">
    <property type="entry name" value="D-ALLOSE-BINDING PERIPLASMIC PROTEIN-RELATED"/>
    <property type="match status" value="1"/>
</dbReference>
<evidence type="ECO:0000256" key="2">
    <source>
        <dbReference type="ARBA" id="ARBA00007639"/>
    </source>
</evidence>
<dbReference type="InterPro" id="IPR025997">
    <property type="entry name" value="SBP_2_dom"/>
</dbReference>
<reference evidence="5" key="1">
    <citation type="submission" date="2019-08" db="EMBL/GenBank/DDBJ databases">
        <authorList>
            <person name="Kucharzyk K."/>
            <person name="Murdoch R.W."/>
            <person name="Higgins S."/>
            <person name="Loffler F."/>
        </authorList>
    </citation>
    <scope>NUCLEOTIDE SEQUENCE</scope>
</reference>
<evidence type="ECO:0000256" key="1">
    <source>
        <dbReference type="ARBA" id="ARBA00004196"/>
    </source>
</evidence>
<dbReference type="PANTHER" id="PTHR46847">
    <property type="entry name" value="D-ALLOSE-BINDING PERIPLASMIC PROTEIN-RELATED"/>
    <property type="match status" value="1"/>
</dbReference>
<evidence type="ECO:0000256" key="3">
    <source>
        <dbReference type="ARBA" id="ARBA00022729"/>
    </source>
</evidence>
<comment type="caution">
    <text evidence="5">The sequence shown here is derived from an EMBL/GenBank/DDBJ whole genome shotgun (WGS) entry which is preliminary data.</text>
</comment>
<accession>A0A644WQF6</accession>
<dbReference type="Pfam" id="PF13407">
    <property type="entry name" value="Peripla_BP_4"/>
    <property type="match status" value="1"/>
</dbReference>
<comment type="similarity">
    <text evidence="2">Belongs to the bacterial solute-binding protein 2 family.</text>
</comment>
<evidence type="ECO:0000259" key="4">
    <source>
        <dbReference type="Pfam" id="PF13407"/>
    </source>
</evidence>
<dbReference type="Gene3D" id="3.40.50.2300">
    <property type="match status" value="2"/>
</dbReference>
<keyword evidence="3" id="KW-0732">Signal</keyword>
<evidence type="ECO:0000313" key="5">
    <source>
        <dbReference type="EMBL" id="MPM06115.1"/>
    </source>
</evidence>
<dbReference type="PROSITE" id="PS51257">
    <property type="entry name" value="PROKAR_LIPOPROTEIN"/>
    <property type="match status" value="1"/>
</dbReference>
<organism evidence="5">
    <name type="scientific">bioreactor metagenome</name>
    <dbReference type="NCBI Taxonomy" id="1076179"/>
    <lineage>
        <taxon>unclassified sequences</taxon>
        <taxon>metagenomes</taxon>
        <taxon>ecological metagenomes</taxon>
    </lineage>
</organism>
<gene>
    <name evidence="5" type="primary">mglB_5</name>
    <name evidence="5" type="ORF">SDC9_52411</name>
</gene>
<dbReference type="AlphaFoldDB" id="A0A644WQF6"/>
<feature type="domain" description="Periplasmic binding protein" evidence="4">
    <location>
        <begin position="36"/>
        <end position="295"/>
    </location>
</feature>
<dbReference type="GO" id="GO:0030313">
    <property type="term" value="C:cell envelope"/>
    <property type="evidence" value="ECO:0007669"/>
    <property type="project" value="UniProtKB-SubCell"/>
</dbReference>
<dbReference type="InterPro" id="IPR028082">
    <property type="entry name" value="Peripla_BP_I"/>
</dbReference>
<dbReference type="GO" id="GO:0030246">
    <property type="term" value="F:carbohydrate binding"/>
    <property type="evidence" value="ECO:0007669"/>
    <property type="project" value="UniProtKB-ARBA"/>
</dbReference>
<comment type="subcellular location">
    <subcellularLocation>
        <location evidence="1">Cell envelope</location>
    </subcellularLocation>
</comment>
<name>A0A644WQF6_9ZZZZ</name>
<proteinExistence type="inferred from homology"/>
<protein>
    <submittedName>
        <fullName evidence="5">D-galactose-binding periplasmic protein</fullName>
    </submittedName>
</protein>
<dbReference type="EMBL" id="VSSQ01001199">
    <property type="protein sequence ID" value="MPM06115.1"/>
    <property type="molecule type" value="Genomic_DNA"/>
</dbReference>
<sequence length="318" mass="34124">MKKLLALLMVLASVLVIVACAAPAAEAPAADKAITIGVSLYARDQFISTLEQGILAAAEAAGVTVDSQEANNDTQKQAEQVRTFATKGYDVMIVNLVDTSTAETIIAEAGDTPIIFVNRRPDDSVLVEGKYAYVGSQEYDAGKMQAEFLAKFFEGRTDPINYVLFMGQLGLENTQQRTDSVKTELTNAGFTLNKVFEDTAKWDRATAMDMMQTFLGTGATFDCVICNNDEMALGVIEALKAAGVDLAKIPVVGIDATDMACQSVKNGEMAMTVFQDAAGQGAKCIEFAIKAANGELTDLFGWVPFMPVTIDNVDQYIK</sequence>
<dbReference type="SUPFAM" id="SSF53822">
    <property type="entry name" value="Periplasmic binding protein-like I"/>
    <property type="match status" value="1"/>
</dbReference>